<dbReference type="Pfam" id="PF07716">
    <property type="entry name" value="bZIP_2"/>
    <property type="match status" value="1"/>
</dbReference>
<dbReference type="OrthoDB" id="5866891at2759"/>
<comment type="caution">
    <text evidence="3">The sequence shown here is derived from an EMBL/GenBank/DDBJ whole genome shotgun (WGS) entry which is preliminary data.</text>
</comment>
<dbReference type="EMBL" id="JARK01001557">
    <property type="protein sequence ID" value="EYB90314.1"/>
    <property type="molecule type" value="Genomic_DNA"/>
</dbReference>
<dbReference type="Proteomes" id="UP000024635">
    <property type="component" value="Unassembled WGS sequence"/>
</dbReference>
<dbReference type="InterPro" id="IPR004827">
    <property type="entry name" value="bZIP"/>
</dbReference>
<organism evidence="3 4">
    <name type="scientific">Ancylostoma ceylanicum</name>
    <dbReference type="NCBI Taxonomy" id="53326"/>
    <lineage>
        <taxon>Eukaryota</taxon>
        <taxon>Metazoa</taxon>
        <taxon>Ecdysozoa</taxon>
        <taxon>Nematoda</taxon>
        <taxon>Chromadorea</taxon>
        <taxon>Rhabditida</taxon>
        <taxon>Rhabditina</taxon>
        <taxon>Rhabditomorpha</taxon>
        <taxon>Strongyloidea</taxon>
        <taxon>Ancylostomatidae</taxon>
        <taxon>Ancylostomatinae</taxon>
        <taxon>Ancylostoma</taxon>
    </lineage>
</organism>
<proteinExistence type="predicted"/>
<dbReference type="GO" id="GO:0003700">
    <property type="term" value="F:DNA-binding transcription factor activity"/>
    <property type="evidence" value="ECO:0007669"/>
    <property type="project" value="InterPro"/>
</dbReference>
<reference evidence="4" key="1">
    <citation type="journal article" date="2015" name="Nat. Genet.">
        <title>The genome and transcriptome of the zoonotic hookworm Ancylostoma ceylanicum identify infection-specific gene families.</title>
        <authorList>
            <person name="Schwarz E.M."/>
            <person name="Hu Y."/>
            <person name="Antoshechkin I."/>
            <person name="Miller M.M."/>
            <person name="Sternberg P.W."/>
            <person name="Aroian R.V."/>
        </authorList>
    </citation>
    <scope>NUCLEOTIDE SEQUENCE</scope>
    <source>
        <strain evidence="4">HY135</strain>
    </source>
</reference>
<keyword evidence="4" id="KW-1185">Reference proteome</keyword>
<feature type="chain" id="PRO_5001486453" description="BZIP domain-containing protein" evidence="1">
    <location>
        <begin position="19"/>
        <end position="106"/>
    </location>
</feature>
<gene>
    <name evidence="3" type="primary">Acey_s0221.g2547</name>
    <name evidence="3" type="ORF">Y032_0221g2547</name>
</gene>
<evidence type="ECO:0000313" key="3">
    <source>
        <dbReference type="EMBL" id="EYB90314.1"/>
    </source>
</evidence>
<dbReference type="Gene3D" id="1.20.5.170">
    <property type="match status" value="1"/>
</dbReference>
<name>A0A016SJ21_9BILA</name>
<protein>
    <recommendedName>
        <fullName evidence="2">BZIP domain-containing protein</fullName>
    </recommendedName>
</protein>
<keyword evidence="1" id="KW-0732">Signal</keyword>
<feature type="signal peptide" evidence="1">
    <location>
        <begin position="1"/>
        <end position="18"/>
    </location>
</feature>
<dbReference type="InterPro" id="IPR046347">
    <property type="entry name" value="bZIP_sf"/>
</dbReference>
<sequence length="106" mass="12654">MFILAVVFIRFRITTTLRQETGKEREKDDFILKAQNRTAALRYREKKKLNEKKRLDEVAGLTRRNQELKSKARTFVLNIILFKVQEVSNEIAILKKLMVELNIRFE</sequence>
<evidence type="ECO:0000256" key="1">
    <source>
        <dbReference type="SAM" id="SignalP"/>
    </source>
</evidence>
<accession>A0A016SJ21</accession>
<evidence type="ECO:0000259" key="2">
    <source>
        <dbReference type="Pfam" id="PF07716"/>
    </source>
</evidence>
<feature type="domain" description="BZIP" evidence="2">
    <location>
        <begin position="35"/>
        <end position="71"/>
    </location>
</feature>
<evidence type="ECO:0000313" key="4">
    <source>
        <dbReference type="Proteomes" id="UP000024635"/>
    </source>
</evidence>
<dbReference type="SUPFAM" id="SSF57959">
    <property type="entry name" value="Leucine zipper domain"/>
    <property type="match status" value="1"/>
</dbReference>
<dbReference type="AlphaFoldDB" id="A0A016SJ21"/>